<proteinExistence type="predicted"/>
<sequence length="307" mass="34348">MNEDPLYQLNLNWEQISNSKRTQLLKTMPLIAAADYPTARNAIVGLKVEKAVQAQLLGLLAARISRNEPESGMALFDEAIAESLSCWWKTDRIRALGFILQQLAQSHYRPKARALLKQVDTLCAGFQESALSNQAEIDSIVNCLADLGVNLLRCGFGRPATRYFKMALHWSERFHDPEPARNFEARTAAYSRIAKKWAAGGQFCRALRIAKSIQSQTFNGLEYCNRESLRAQTLQYIGIQLARNGQRRRGGRVLSLAARIVIADVHDFDRSRSDNLLRISMSLEEIGLIKQARAFLTKASQIAAGAP</sequence>
<keyword evidence="2" id="KW-1185">Reference proteome</keyword>
<accession>A0A4R1RQ35</accession>
<dbReference type="Proteomes" id="UP000295008">
    <property type="component" value="Unassembled WGS sequence"/>
</dbReference>
<dbReference type="RefSeq" id="WP_132014488.1">
    <property type="nucleotide sequence ID" value="NZ_SLUN01000013.1"/>
</dbReference>
<evidence type="ECO:0000313" key="1">
    <source>
        <dbReference type="EMBL" id="TCL68498.1"/>
    </source>
</evidence>
<reference evidence="1 2" key="1">
    <citation type="submission" date="2019-03" db="EMBL/GenBank/DDBJ databases">
        <title>Genomic Encyclopedia of Type Strains, Phase IV (KMG-IV): sequencing the most valuable type-strain genomes for metagenomic binning, comparative biology and taxonomic classification.</title>
        <authorList>
            <person name="Goeker M."/>
        </authorList>
    </citation>
    <scope>NUCLEOTIDE SEQUENCE [LARGE SCALE GENOMIC DNA]</scope>
    <source>
        <strain evidence="1 2">LX-B</strain>
    </source>
</reference>
<name>A0A4R1RQ35_HYDET</name>
<organism evidence="1 2">
    <name type="scientific">Hydrogenispora ethanolica</name>
    <dbReference type="NCBI Taxonomy" id="1082276"/>
    <lineage>
        <taxon>Bacteria</taxon>
        <taxon>Bacillati</taxon>
        <taxon>Bacillota</taxon>
        <taxon>Hydrogenispora</taxon>
    </lineage>
</organism>
<protein>
    <submittedName>
        <fullName evidence="1">Uncharacterized protein</fullName>
    </submittedName>
</protein>
<gene>
    <name evidence="1" type="ORF">EDC14_101338</name>
</gene>
<evidence type="ECO:0000313" key="2">
    <source>
        <dbReference type="Proteomes" id="UP000295008"/>
    </source>
</evidence>
<comment type="caution">
    <text evidence="1">The sequence shown here is derived from an EMBL/GenBank/DDBJ whole genome shotgun (WGS) entry which is preliminary data.</text>
</comment>
<dbReference type="EMBL" id="SLUN01000013">
    <property type="protein sequence ID" value="TCL68498.1"/>
    <property type="molecule type" value="Genomic_DNA"/>
</dbReference>
<dbReference type="AlphaFoldDB" id="A0A4R1RQ35"/>